<dbReference type="Pfam" id="PF13424">
    <property type="entry name" value="TPR_12"/>
    <property type="match status" value="1"/>
</dbReference>
<dbReference type="EMBL" id="FO203522">
    <property type="protein sequence ID" value="CCO22563.1"/>
    <property type="molecule type" value="Genomic_DNA"/>
</dbReference>
<feature type="transmembrane region" description="Helical" evidence="2">
    <location>
        <begin position="20"/>
        <end position="41"/>
    </location>
</feature>
<dbReference type="SUPFAM" id="SSF48452">
    <property type="entry name" value="TPR-like"/>
    <property type="match status" value="1"/>
</dbReference>
<dbReference type="Gene3D" id="1.25.40.10">
    <property type="entry name" value="Tetratricopeptide repeat domain"/>
    <property type="match status" value="1"/>
</dbReference>
<proteinExistence type="predicted"/>
<dbReference type="AlphaFoldDB" id="L0R766"/>
<dbReference type="STRING" id="1121451.DESAM_20272"/>
<dbReference type="RefSeq" id="WP_015335173.1">
    <property type="nucleotide sequence ID" value="NC_020055.1"/>
</dbReference>
<dbReference type="Proteomes" id="UP000010808">
    <property type="component" value="Chromosome"/>
</dbReference>
<dbReference type="PROSITE" id="PS50005">
    <property type="entry name" value="TPR"/>
    <property type="match status" value="2"/>
</dbReference>
<dbReference type="KEGG" id="dhy:DESAM_20272"/>
<keyword evidence="2" id="KW-1133">Transmembrane helix</keyword>
<dbReference type="PROSITE" id="PS50293">
    <property type="entry name" value="TPR_REGION"/>
    <property type="match status" value="1"/>
</dbReference>
<feature type="repeat" description="TPR" evidence="1">
    <location>
        <begin position="109"/>
        <end position="142"/>
    </location>
</feature>
<keyword evidence="1" id="KW-0802">TPR repeat</keyword>
<dbReference type="GO" id="GO:0016757">
    <property type="term" value="F:glycosyltransferase activity"/>
    <property type="evidence" value="ECO:0007669"/>
    <property type="project" value="TreeGrafter"/>
</dbReference>
<accession>L0R766</accession>
<feature type="repeat" description="TPR" evidence="1">
    <location>
        <begin position="75"/>
        <end position="108"/>
    </location>
</feature>
<keyword evidence="2" id="KW-0812">Transmembrane</keyword>
<gene>
    <name evidence="3" type="ORF">DESAM_20272</name>
</gene>
<dbReference type="eggNOG" id="COG0457">
    <property type="taxonomic scope" value="Bacteria"/>
</dbReference>
<organism evidence="3 4">
    <name type="scientific">Maridesulfovibrio hydrothermalis AM13 = DSM 14728</name>
    <dbReference type="NCBI Taxonomy" id="1121451"/>
    <lineage>
        <taxon>Bacteria</taxon>
        <taxon>Pseudomonadati</taxon>
        <taxon>Thermodesulfobacteriota</taxon>
        <taxon>Desulfovibrionia</taxon>
        <taxon>Desulfovibrionales</taxon>
        <taxon>Desulfovibrionaceae</taxon>
        <taxon>Maridesulfovibrio</taxon>
    </lineage>
</organism>
<dbReference type="GO" id="GO:0006493">
    <property type="term" value="P:protein O-linked glycosylation"/>
    <property type="evidence" value="ECO:0007669"/>
    <property type="project" value="TreeGrafter"/>
</dbReference>
<reference evidence="3 4" key="1">
    <citation type="submission" date="2012-10" db="EMBL/GenBank/DDBJ databases">
        <authorList>
            <person name="Genoscope - CEA"/>
        </authorList>
    </citation>
    <scope>NUCLEOTIDE SEQUENCE [LARGE SCALE GENOMIC DNA]</scope>
    <source>
        <strain evidence="4">AM13 / DSM 14728</strain>
    </source>
</reference>
<dbReference type="PATRIC" id="fig|1121451.3.peg.547"/>
<keyword evidence="4" id="KW-1185">Reference proteome</keyword>
<dbReference type="InterPro" id="IPR011990">
    <property type="entry name" value="TPR-like_helical_dom_sf"/>
</dbReference>
<dbReference type="SMART" id="SM00028">
    <property type="entry name" value="TPR"/>
    <property type="match status" value="3"/>
</dbReference>
<dbReference type="PANTHER" id="PTHR44998">
    <property type="match status" value="1"/>
</dbReference>
<protein>
    <submittedName>
        <fullName evidence="3">TPR repeat-containing protein</fullName>
    </submittedName>
</protein>
<keyword evidence="2" id="KW-0472">Membrane</keyword>
<evidence type="ECO:0000256" key="1">
    <source>
        <dbReference type="PROSITE-ProRule" id="PRU00339"/>
    </source>
</evidence>
<evidence type="ECO:0000313" key="4">
    <source>
        <dbReference type="Proteomes" id="UP000010808"/>
    </source>
</evidence>
<evidence type="ECO:0000256" key="2">
    <source>
        <dbReference type="SAM" id="Phobius"/>
    </source>
</evidence>
<evidence type="ECO:0000313" key="3">
    <source>
        <dbReference type="EMBL" id="CCO22563.1"/>
    </source>
</evidence>
<sequence length="193" mass="21048">MAKKKKSGTSSGKSNKTSMIVAVVVALLVGLYFGGVIVPAFKDSSAPQSRSGSGASVGVQIEDTIKMLETQPDSAPLWTKLGNLYYDTGQHQLSIDAYLKSLTIKADDPHVLIDLGVMYRRNGEPENAIKYFDKAITVSPDHETAYFNKGIVLYYDIKDKPAGIKIWEKLVQLNPAAKTPNGSLVADMIRDLR</sequence>
<name>L0R766_9BACT</name>
<dbReference type="HOGENOM" id="CLU_094894_0_0_7"/>
<dbReference type="InterPro" id="IPR019734">
    <property type="entry name" value="TPR_rpt"/>
</dbReference>
<dbReference type="PANTHER" id="PTHR44998:SF1">
    <property type="entry name" value="UDP-N-ACETYLGLUCOSAMINE--PEPTIDE N-ACETYLGLUCOSAMINYLTRANSFERASE 110 KDA SUBUNIT"/>
    <property type="match status" value="1"/>
</dbReference>